<keyword evidence="2" id="KW-1185">Reference proteome</keyword>
<dbReference type="EMBL" id="NESQ01000138">
    <property type="protein sequence ID" value="PUU77840.1"/>
    <property type="molecule type" value="Genomic_DNA"/>
</dbReference>
<dbReference type="AlphaFoldDB" id="A0A2T6ZQS6"/>
<organism evidence="1 2">
    <name type="scientific">Tuber borchii</name>
    <name type="common">White truffle</name>
    <dbReference type="NCBI Taxonomy" id="42251"/>
    <lineage>
        <taxon>Eukaryota</taxon>
        <taxon>Fungi</taxon>
        <taxon>Dikarya</taxon>
        <taxon>Ascomycota</taxon>
        <taxon>Pezizomycotina</taxon>
        <taxon>Pezizomycetes</taxon>
        <taxon>Pezizales</taxon>
        <taxon>Tuberaceae</taxon>
        <taxon>Tuber</taxon>
    </lineage>
</organism>
<evidence type="ECO:0000313" key="1">
    <source>
        <dbReference type="EMBL" id="PUU77840.1"/>
    </source>
</evidence>
<evidence type="ECO:0000313" key="2">
    <source>
        <dbReference type="Proteomes" id="UP000244722"/>
    </source>
</evidence>
<gene>
    <name evidence="1" type="ORF">B9Z19DRAFT_1065520</name>
</gene>
<name>A0A2T6ZQS6_TUBBO</name>
<protein>
    <submittedName>
        <fullName evidence="1">Uncharacterized protein</fullName>
    </submittedName>
</protein>
<comment type="caution">
    <text evidence="1">The sequence shown here is derived from an EMBL/GenBank/DDBJ whole genome shotgun (WGS) entry which is preliminary data.</text>
</comment>
<proteinExistence type="predicted"/>
<sequence length="203" mass="22252">MAITIILSPPLERGTLPASYSSSSSTCLSDIKGWRDSTSDSLLYTGVPRTSKVAYFLKLDGTFPAEEIPGRSQYFIPAPRVVPRPGIIEFKAGCANGFKYGGKGREGGREVKERNGDDHAIVFQFLGMKVDWGDDVRAGMEVFEKEKEDGVWSPVGWLTAGIHDGWLGATDLSCSTFNRVIECAPMLLDDILYFIASKVQAFN</sequence>
<accession>A0A2T6ZQS6</accession>
<reference evidence="1 2" key="1">
    <citation type="submission" date="2017-04" db="EMBL/GenBank/DDBJ databases">
        <title>Draft genome sequence of Tuber borchii Vittad., a whitish edible truffle.</title>
        <authorList>
            <consortium name="DOE Joint Genome Institute"/>
            <person name="Murat C."/>
            <person name="Kuo A."/>
            <person name="Barry K.W."/>
            <person name="Clum A."/>
            <person name="Dockter R.B."/>
            <person name="Fauchery L."/>
            <person name="Iotti M."/>
            <person name="Kohler A."/>
            <person name="Labutti K."/>
            <person name="Lindquist E.A."/>
            <person name="Lipzen A."/>
            <person name="Ohm R.A."/>
            <person name="Wang M."/>
            <person name="Grigoriev I.V."/>
            <person name="Zambonelli A."/>
            <person name="Martin F.M."/>
        </authorList>
    </citation>
    <scope>NUCLEOTIDE SEQUENCE [LARGE SCALE GENOMIC DNA]</scope>
    <source>
        <strain evidence="1 2">Tbo3840</strain>
    </source>
</reference>
<dbReference type="Proteomes" id="UP000244722">
    <property type="component" value="Unassembled WGS sequence"/>
</dbReference>